<organism evidence="2 3">
    <name type="scientific">Candidatus Lokiarchaeum ossiferum</name>
    <dbReference type="NCBI Taxonomy" id="2951803"/>
    <lineage>
        <taxon>Archaea</taxon>
        <taxon>Promethearchaeati</taxon>
        <taxon>Promethearchaeota</taxon>
        <taxon>Promethearchaeia</taxon>
        <taxon>Promethearchaeales</taxon>
        <taxon>Promethearchaeaceae</taxon>
        <taxon>Candidatus Lokiarchaeum</taxon>
    </lineage>
</organism>
<gene>
    <name evidence="2" type="ORF">NEF87_001672</name>
</gene>
<reference evidence="2" key="1">
    <citation type="submission" date="2022-09" db="EMBL/GenBank/DDBJ databases">
        <title>Actin cytoskeleton and complex cell architecture in an #Asgard archaeon.</title>
        <authorList>
            <person name="Ponce Toledo R.I."/>
            <person name="Schleper C."/>
            <person name="Rodrigues Oliveira T."/>
            <person name="Wollweber F."/>
            <person name="Xu J."/>
            <person name="Rittmann S."/>
            <person name="Klingl A."/>
            <person name="Pilhofer M."/>
        </authorList>
    </citation>
    <scope>NUCLEOTIDE SEQUENCE</scope>
    <source>
        <strain evidence="2">B-35</strain>
    </source>
</reference>
<feature type="transmembrane region" description="Helical" evidence="1">
    <location>
        <begin position="45"/>
        <end position="65"/>
    </location>
</feature>
<accession>A0ABY6HR85</accession>
<name>A0ABY6HR85_9ARCH</name>
<dbReference type="Proteomes" id="UP001208689">
    <property type="component" value="Chromosome"/>
</dbReference>
<sequence>MMPIFKNSKTKWARIHDGFRLIVSFHLIAFLIYVNISVARGPEYSWGYLVISILILLSATFWTYIHYKPPKSLQNQKIAKIGLNIVALEYIFCFVILIAGFMGLFNEILSIIFVLPSIIHSLLNLTDINTNMNGIHDPDQHEMISDVKLRRIKNIKVGGYYLGIVSGIIFTIILVSELINLMREVSI</sequence>
<feature type="transmembrane region" description="Helical" evidence="1">
    <location>
        <begin position="108"/>
        <end position="126"/>
    </location>
</feature>
<proteinExistence type="predicted"/>
<feature type="transmembrane region" description="Helical" evidence="1">
    <location>
        <begin position="21"/>
        <end position="39"/>
    </location>
</feature>
<feature type="transmembrane region" description="Helical" evidence="1">
    <location>
        <begin position="81"/>
        <end position="102"/>
    </location>
</feature>
<keyword evidence="1" id="KW-0812">Transmembrane</keyword>
<dbReference type="EMBL" id="CP104013">
    <property type="protein sequence ID" value="UYP45387.1"/>
    <property type="molecule type" value="Genomic_DNA"/>
</dbReference>
<protein>
    <submittedName>
        <fullName evidence="2">Uncharacterized protein</fullName>
    </submittedName>
</protein>
<evidence type="ECO:0000313" key="3">
    <source>
        <dbReference type="Proteomes" id="UP001208689"/>
    </source>
</evidence>
<feature type="transmembrane region" description="Helical" evidence="1">
    <location>
        <begin position="158"/>
        <end position="179"/>
    </location>
</feature>
<evidence type="ECO:0000313" key="2">
    <source>
        <dbReference type="EMBL" id="UYP45387.1"/>
    </source>
</evidence>
<keyword evidence="1" id="KW-1133">Transmembrane helix</keyword>
<keyword evidence="1" id="KW-0472">Membrane</keyword>
<evidence type="ECO:0000256" key="1">
    <source>
        <dbReference type="SAM" id="Phobius"/>
    </source>
</evidence>
<keyword evidence="3" id="KW-1185">Reference proteome</keyword>